<dbReference type="InterPro" id="IPR018610">
    <property type="entry name" value="UVSSA"/>
</dbReference>
<accession>A0A8K1C9N8</accession>
<feature type="domain" description="VHS" evidence="3">
    <location>
        <begin position="97"/>
        <end position="202"/>
    </location>
</feature>
<feature type="compositionally biased region" description="Low complexity" evidence="2">
    <location>
        <begin position="33"/>
        <end position="43"/>
    </location>
</feature>
<dbReference type="GO" id="GO:0000993">
    <property type="term" value="F:RNA polymerase II complex binding"/>
    <property type="evidence" value="ECO:0007669"/>
    <property type="project" value="TreeGrafter"/>
</dbReference>
<dbReference type="InterPro" id="IPR049408">
    <property type="entry name" value="UVSSA_N_a-solenoid_rpt"/>
</dbReference>
<evidence type="ECO:0000256" key="2">
    <source>
        <dbReference type="SAM" id="MobiDB-lite"/>
    </source>
</evidence>
<feature type="region of interest" description="Disordered" evidence="2">
    <location>
        <begin position="463"/>
        <end position="491"/>
    </location>
</feature>
<protein>
    <recommendedName>
        <fullName evidence="3">VHS domain-containing protein</fullName>
    </recommendedName>
</protein>
<reference evidence="4" key="1">
    <citation type="submission" date="2019-03" db="EMBL/GenBank/DDBJ databases">
        <title>Long read genome sequence of the mycoparasitic Pythium oligandrum ATCC 38472 isolated from sugarbeet rhizosphere.</title>
        <authorList>
            <person name="Gaulin E."/>
        </authorList>
    </citation>
    <scope>NUCLEOTIDE SEQUENCE</scope>
    <source>
        <strain evidence="4">ATCC 38472_TT</strain>
    </source>
</reference>
<evidence type="ECO:0000313" key="5">
    <source>
        <dbReference type="Proteomes" id="UP000794436"/>
    </source>
</evidence>
<organism evidence="4 5">
    <name type="scientific">Pythium oligandrum</name>
    <name type="common">Mycoparasitic fungus</name>
    <dbReference type="NCBI Taxonomy" id="41045"/>
    <lineage>
        <taxon>Eukaryota</taxon>
        <taxon>Sar</taxon>
        <taxon>Stramenopiles</taxon>
        <taxon>Oomycota</taxon>
        <taxon>Peronosporomycetes</taxon>
        <taxon>Pythiales</taxon>
        <taxon>Pythiaceae</taxon>
        <taxon>Pythium</taxon>
    </lineage>
</organism>
<feature type="compositionally biased region" description="Low complexity" evidence="2">
    <location>
        <begin position="309"/>
        <end position="320"/>
    </location>
</feature>
<dbReference type="GO" id="GO:0006283">
    <property type="term" value="P:transcription-coupled nucleotide-excision repair"/>
    <property type="evidence" value="ECO:0007669"/>
    <property type="project" value="TreeGrafter"/>
</dbReference>
<dbReference type="PANTHER" id="PTHR28670">
    <property type="entry name" value="UV-STIMULATED SCAFFOLD PROTEIN A"/>
    <property type="match status" value="1"/>
</dbReference>
<name>A0A8K1C9N8_PYTOL</name>
<dbReference type="AlphaFoldDB" id="A0A8K1C9N8"/>
<dbReference type="GO" id="GO:0005694">
    <property type="term" value="C:chromosome"/>
    <property type="evidence" value="ECO:0007669"/>
    <property type="project" value="TreeGrafter"/>
</dbReference>
<dbReference type="PANTHER" id="PTHR28670:SF1">
    <property type="entry name" value="UV-STIMULATED SCAFFOLD PROTEIN A"/>
    <property type="match status" value="1"/>
</dbReference>
<dbReference type="InterPro" id="IPR002014">
    <property type="entry name" value="VHS_dom"/>
</dbReference>
<feature type="compositionally biased region" description="Acidic residues" evidence="2">
    <location>
        <begin position="336"/>
        <end position="353"/>
    </location>
</feature>
<dbReference type="Pfam" id="PF20867">
    <property type="entry name" value="UVSSA_N"/>
    <property type="match status" value="1"/>
</dbReference>
<evidence type="ECO:0000313" key="4">
    <source>
        <dbReference type="EMBL" id="TMW59137.1"/>
    </source>
</evidence>
<feature type="compositionally biased region" description="Acidic residues" evidence="2">
    <location>
        <begin position="291"/>
        <end position="305"/>
    </location>
</feature>
<dbReference type="OrthoDB" id="5594015at2759"/>
<sequence>MPRQQDTRGLTALNDANDDARLDQLLQQYFRHSASAQAASQRAQRGRRRGRGGRMAPSIGHDGEVESDVSREGCLKNVKKFLRDSSQSKHMERVYHAVLHQLNKAKKDRTVIPLVLTLCDELFTRSAAFRALVTTQTASFYDQLLEGAGEKHVNVRRASKEESPEVEAVLGLIETWTETFGARYPMLVAGQSVLVERGYVFPEVKKRAQQAEEANEARERHQERVHELKVQQMEREMDRSIPEMETTISEMHSIFEILVPTLEAFELGQQDEQVSVPEEKPAMTDQVVRAEEEEDDDNVEWEDVDNASTLETTADANAAASEEEEDDVEWEHVASADDEQAIDDDDDDDDGTAMEDMDINEIVQAYGLGSSSYQLTISIPTTLCEKSSENEVLFRTLADGVLQIRKRFLPLVNDWLATATSSTSNTHERPVRRLMELQQRLEHVTLQWEDLVKENERKRFARIQPTIVTLPPASDEPFSPPQPSRKRPRRV</sequence>
<dbReference type="GO" id="GO:0043130">
    <property type="term" value="F:ubiquitin binding"/>
    <property type="evidence" value="ECO:0007669"/>
    <property type="project" value="InterPro"/>
</dbReference>
<keyword evidence="1" id="KW-0175">Coiled coil</keyword>
<feature type="coiled-coil region" evidence="1">
    <location>
        <begin position="204"/>
        <end position="231"/>
    </location>
</feature>
<dbReference type="Proteomes" id="UP000794436">
    <property type="component" value="Unassembled WGS sequence"/>
</dbReference>
<keyword evidence="5" id="KW-1185">Reference proteome</keyword>
<feature type="region of interest" description="Disordered" evidence="2">
    <location>
        <begin position="33"/>
        <end position="67"/>
    </location>
</feature>
<dbReference type="GO" id="GO:0009411">
    <property type="term" value="P:response to UV"/>
    <property type="evidence" value="ECO:0007669"/>
    <property type="project" value="InterPro"/>
</dbReference>
<comment type="caution">
    <text evidence="4">The sequence shown here is derived from an EMBL/GenBank/DDBJ whole genome shotgun (WGS) entry which is preliminary data.</text>
</comment>
<proteinExistence type="predicted"/>
<dbReference type="GO" id="GO:0035091">
    <property type="term" value="F:phosphatidylinositol binding"/>
    <property type="evidence" value="ECO:0007669"/>
    <property type="project" value="InterPro"/>
</dbReference>
<feature type="region of interest" description="Disordered" evidence="2">
    <location>
        <begin position="270"/>
        <end position="353"/>
    </location>
</feature>
<evidence type="ECO:0000256" key="1">
    <source>
        <dbReference type="SAM" id="Coils"/>
    </source>
</evidence>
<evidence type="ECO:0000259" key="3">
    <source>
        <dbReference type="PROSITE" id="PS50179"/>
    </source>
</evidence>
<dbReference type="EMBL" id="SPLM01000110">
    <property type="protein sequence ID" value="TMW59137.1"/>
    <property type="molecule type" value="Genomic_DNA"/>
</dbReference>
<gene>
    <name evidence="4" type="ORF">Poli38472_007282</name>
</gene>
<dbReference type="PROSITE" id="PS50179">
    <property type="entry name" value="VHS"/>
    <property type="match status" value="1"/>
</dbReference>